<evidence type="ECO:0000313" key="10">
    <source>
        <dbReference type="Proteomes" id="UP000664914"/>
    </source>
</evidence>
<organism evidence="9 10">
    <name type="scientific">Rhizorhabdus wittichii</name>
    <dbReference type="NCBI Taxonomy" id="160791"/>
    <lineage>
        <taxon>Bacteria</taxon>
        <taxon>Pseudomonadati</taxon>
        <taxon>Pseudomonadota</taxon>
        <taxon>Alphaproteobacteria</taxon>
        <taxon>Sphingomonadales</taxon>
        <taxon>Sphingomonadaceae</taxon>
        <taxon>Rhizorhabdus</taxon>
    </lineage>
</organism>
<keyword evidence="4" id="KW-0560">Oxidoreductase</keyword>
<dbReference type="GO" id="GO:0005506">
    <property type="term" value="F:iron ion binding"/>
    <property type="evidence" value="ECO:0007669"/>
    <property type="project" value="InterPro"/>
</dbReference>
<evidence type="ECO:0000256" key="3">
    <source>
        <dbReference type="ARBA" id="ARBA00022723"/>
    </source>
</evidence>
<dbReference type="Pfam" id="PF00355">
    <property type="entry name" value="Rieske"/>
    <property type="match status" value="1"/>
</dbReference>
<dbReference type="PRINTS" id="PR00090">
    <property type="entry name" value="RNGDIOXGNASE"/>
</dbReference>
<dbReference type="OMA" id="INMHRNL"/>
<protein>
    <submittedName>
        <fullName evidence="9">Aromatic ring-hydroxylating dioxygenase subunit alpha</fullName>
    </submittedName>
</protein>
<keyword evidence="7" id="KW-0520">NAD</keyword>
<reference evidence="9" key="2">
    <citation type="submission" date="2021-04" db="EMBL/GenBank/DDBJ databases">
        <title>Isolation and genomic analysis of the ibuprofen-degrading bacterium Sphingomonas strain MPO218.</title>
        <authorList>
            <person name="Aulestia M."/>
            <person name="Flores A."/>
            <person name="Mangas E.L."/>
            <person name="Perez-Pulido A.J."/>
            <person name="Santero E."/>
            <person name="Camacho E.M."/>
        </authorList>
    </citation>
    <scope>NUCLEOTIDE SEQUENCE</scope>
    <source>
        <strain evidence="9">MPO218</strain>
    </source>
</reference>
<dbReference type="CDD" id="cd03469">
    <property type="entry name" value="Rieske_RO_Alpha_N"/>
    <property type="match status" value="1"/>
</dbReference>
<dbReference type="Gene3D" id="3.90.380.10">
    <property type="entry name" value="Naphthalene 1,2-dioxygenase Alpha Subunit, Chain A, domain 1"/>
    <property type="match status" value="1"/>
</dbReference>
<dbReference type="RefSeq" id="WP_012048487.1">
    <property type="nucleotide sequence ID" value="NZ_CP059319.1"/>
</dbReference>
<gene>
    <name evidence="9" type="ORF">HRJ34_22000</name>
</gene>
<dbReference type="PROSITE" id="PS51296">
    <property type="entry name" value="RIESKE"/>
    <property type="match status" value="1"/>
</dbReference>
<sequence>MDVKRKVDMIRVNPQDWPDGTPAWKAEDPDLGYDVIPAARYTSPEFMKLEWDKVWTKVWLLGGRSCDLKEPGDYICTDIGKESVLIVRQQDGSVRAFPNVCLHRGNRLRPEGLGNAEDFRCMYHHWTYGLDGCIARIPDLDTFPQGGPPGMRLPAYPCAEWGSFVWFSLNPDVGPLEDYLAPMPQHLGPYHMERMAWVRDITVEWDCNWKASVDAFSEVYHVQGIHPQLQWYLDDTNAQIDVYERHSRYLVPFACVSGRVALPSSIPPAIHDIMVKAGMDPADYDGRVSDIRRDVQLFKREHGASQGKDYSALNDDQLTDDYHYTIFPNVSLNVHADDVMMFRQRPHPTDPDKMLYDIWMLELVPEGEEWPERPRHKRFRHGEKSIGQVLDQDAFNLPTVQKGMQSDAFPGLWIGDQELRIRHFHKVLDDHVYGPGGKSPGDL</sequence>
<evidence type="ECO:0000256" key="2">
    <source>
        <dbReference type="ARBA" id="ARBA00022714"/>
    </source>
</evidence>
<dbReference type="PANTHER" id="PTHR43756:SF5">
    <property type="entry name" value="CHOLINE MONOOXYGENASE, CHLOROPLASTIC"/>
    <property type="match status" value="1"/>
</dbReference>
<evidence type="ECO:0000256" key="5">
    <source>
        <dbReference type="ARBA" id="ARBA00023004"/>
    </source>
</evidence>
<keyword evidence="5" id="KW-0408">Iron</keyword>
<dbReference type="InterPro" id="IPR015879">
    <property type="entry name" value="Ring_hydroxy_dOase_asu_C_dom"/>
</dbReference>
<evidence type="ECO:0000256" key="4">
    <source>
        <dbReference type="ARBA" id="ARBA00023002"/>
    </source>
</evidence>
<dbReference type="GO" id="GO:0051537">
    <property type="term" value="F:2 iron, 2 sulfur cluster binding"/>
    <property type="evidence" value="ECO:0007669"/>
    <property type="project" value="UniProtKB-KW"/>
</dbReference>
<evidence type="ECO:0000313" key="9">
    <source>
        <dbReference type="EMBL" id="QTH20963.1"/>
    </source>
</evidence>
<evidence type="ECO:0000256" key="1">
    <source>
        <dbReference type="ARBA" id="ARBA00001962"/>
    </source>
</evidence>
<dbReference type="SUPFAM" id="SSF55961">
    <property type="entry name" value="Bet v1-like"/>
    <property type="match status" value="1"/>
</dbReference>
<keyword evidence="2" id="KW-0001">2Fe-2S</keyword>
<dbReference type="Gene3D" id="2.102.10.10">
    <property type="entry name" value="Rieske [2Fe-2S] iron-sulphur domain"/>
    <property type="match status" value="1"/>
</dbReference>
<reference evidence="9" key="1">
    <citation type="submission" date="2020-07" db="EMBL/GenBank/DDBJ databases">
        <authorList>
            <person name="Camacho E."/>
        </authorList>
    </citation>
    <scope>NUCLEOTIDE SEQUENCE</scope>
    <source>
        <strain evidence="9">MPO218</strain>
    </source>
</reference>
<dbReference type="InterPro" id="IPR001663">
    <property type="entry name" value="Rng_hydr_dOase-A"/>
</dbReference>
<name>A0A975D1K8_9SPHN</name>
<keyword evidence="9" id="KW-0223">Dioxygenase</keyword>
<dbReference type="AlphaFoldDB" id="A0A975D1K8"/>
<dbReference type="PANTHER" id="PTHR43756">
    <property type="entry name" value="CHOLINE MONOOXYGENASE, CHLOROPLASTIC"/>
    <property type="match status" value="1"/>
</dbReference>
<dbReference type="GO" id="GO:0051213">
    <property type="term" value="F:dioxygenase activity"/>
    <property type="evidence" value="ECO:0007669"/>
    <property type="project" value="UniProtKB-KW"/>
</dbReference>
<dbReference type="PROSITE" id="PS00570">
    <property type="entry name" value="RING_HYDROXYL_ALPHA"/>
    <property type="match status" value="1"/>
</dbReference>
<evidence type="ECO:0000256" key="7">
    <source>
        <dbReference type="ARBA" id="ARBA00023027"/>
    </source>
</evidence>
<dbReference type="CDD" id="cd08882">
    <property type="entry name" value="RHO_alpha_C_MupW-like"/>
    <property type="match status" value="1"/>
</dbReference>
<evidence type="ECO:0000256" key="6">
    <source>
        <dbReference type="ARBA" id="ARBA00023014"/>
    </source>
</evidence>
<feature type="domain" description="Rieske" evidence="8">
    <location>
        <begin position="59"/>
        <end position="167"/>
    </location>
</feature>
<proteinExistence type="predicted"/>
<dbReference type="EMBL" id="CP059319">
    <property type="protein sequence ID" value="QTH20963.1"/>
    <property type="molecule type" value="Genomic_DNA"/>
</dbReference>
<keyword evidence="3" id="KW-0479">Metal-binding</keyword>
<dbReference type="SUPFAM" id="SSF50022">
    <property type="entry name" value="ISP domain"/>
    <property type="match status" value="1"/>
</dbReference>
<keyword evidence="6" id="KW-0411">Iron-sulfur</keyword>
<dbReference type="Proteomes" id="UP000664914">
    <property type="component" value="Chromosome"/>
</dbReference>
<dbReference type="InterPro" id="IPR017941">
    <property type="entry name" value="Rieske_2Fe-2S"/>
</dbReference>
<dbReference type="InterPro" id="IPR015881">
    <property type="entry name" value="ARHD_Rieske_2Fe_2S"/>
</dbReference>
<dbReference type="Pfam" id="PF00848">
    <property type="entry name" value="Ring_hydroxyl_A"/>
    <property type="match status" value="1"/>
</dbReference>
<comment type="cofactor">
    <cofactor evidence="1">
        <name>Fe cation</name>
        <dbReference type="ChEBI" id="CHEBI:24875"/>
    </cofactor>
</comment>
<evidence type="ECO:0000259" key="8">
    <source>
        <dbReference type="PROSITE" id="PS51296"/>
    </source>
</evidence>
<accession>A0A975D1K8</accession>
<dbReference type="InterPro" id="IPR036922">
    <property type="entry name" value="Rieske_2Fe-2S_sf"/>
</dbReference>